<accession>A0A7W9AWB7</accession>
<dbReference type="EMBL" id="JACIJG010000005">
    <property type="protein sequence ID" value="MBB5701798.1"/>
    <property type="molecule type" value="Genomic_DNA"/>
</dbReference>
<protein>
    <submittedName>
        <fullName evidence="1">Uncharacterized protein</fullName>
    </submittedName>
</protein>
<name>A0A7W9AWB7_9HYPH</name>
<proteinExistence type="predicted"/>
<organism evidence="1 2">
    <name type="scientific">Brucella daejeonensis</name>
    <dbReference type="NCBI Taxonomy" id="659015"/>
    <lineage>
        <taxon>Bacteria</taxon>
        <taxon>Pseudomonadati</taxon>
        <taxon>Pseudomonadota</taxon>
        <taxon>Alphaproteobacteria</taxon>
        <taxon>Hyphomicrobiales</taxon>
        <taxon>Brucellaceae</taxon>
        <taxon>Brucella/Ochrobactrum group</taxon>
        <taxon>Brucella</taxon>
    </lineage>
</organism>
<keyword evidence="2" id="KW-1185">Reference proteome</keyword>
<gene>
    <name evidence="1" type="ORF">FHS76_001660</name>
</gene>
<comment type="caution">
    <text evidence="1">The sequence shown here is derived from an EMBL/GenBank/DDBJ whole genome shotgun (WGS) entry which is preliminary data.</text>
</comment>
<dbReference type="Proteomes" id="UP000555546">
    <property type="component" value="Unassembled WGS sequence"/>
</dbReference>
<evidence type="ECO:0000313" key="2">
    <source>
        <dbReference type="Proteomes" id="UP000555546"/>
    </source>
</evidence>
<reference evidence="1 2" key="1">
    <citation type="submission" date="2020-08" db="EMBL/GenBank/DDBJ databases">
        <title>Genomic Encyclopedia of Type Strains, Phase IV (KMG-IV): sequencing the most valuable type-strain genomes for metagenomic binning, comparative biology and taxonomic classification.</title>
        <authorList>
            <person name="Goeker M."/>
        </authorList>
    </citation>
    <scope>NUCLEOTIDE SEQUENCE [LARGE SCALE GENOMIC DNA]</scope>
    <source>
        <strain evidence="1 2">DSM 26944</strain>
    </source>
</reference>
<sequence>MLKIDAAGAHHCARILIIDQGKQEVFERRIFVMPLVCYCEGLMQSPFKAGGERWHMTSLFLHHALQRMLVLAGEIHDLADFGFGDLISKYAALADTMIVNMQHDARGIILVLLEKTLQDMNNELHRSVIVIKEQDTVEAGSLGLRLSARNHNGTVFRTIPAIGLALHDCIEMPHDTCNPNAHLSGPACPIM</sequence>
<evidence type="ECO:0000313" key="1">
    <source>
        <dbReference type="EMBL" id="MBB5701798.1"/>
    </source>
</evidence>
<dbReference type="AlphaFoldDB" id="A0A7W9AWB7"/>